<dbReference type="Pfam" id="PF07549">
    <property type="entry name" value="Sec_GG"/>
    <property type="match status" value="1"/>
</dbReference>
<dbReference type="Gene3D" id="3.30.1360.200">
    <property type="match status" value="1"/>
</dbReference>
<dbReference type="GO" id="GO:0005886">
    <property type="term" value="C:plasma membrane"/>
    <property type="evidence" value="ECO:0007669"/>
    <property type="project" value="UniProtKB-SubCell"/>
</dbReference>
<protein>
    <recommendedName>
        <fullName evidence="9">Protein translocase subunit SecD</fullName>
    </recommendedName>
</protein>
<feature type="transmembrane region" description="Helical" evidence="9">
    <location>
        <begin position="466"/>
        <end position="486"/>
    </location>
</feature>
<keyword evidence="5 9" id="KW-0653">Protein transport</keyword>
<dbReference type="SUPFAM" id="SSF82866">
    <property type="entry name" value="Multidrug efflux transporter AcrB transmembrane domain"/>
    <property type="match status" value="1"/>
</dbReference>
<proteinExistence type="inferred from homology"/>
<feature type="transmembrane region" description="Helical" evidence="9">
    <location>
        <begin position="390"/>
        <end position="411"/>
    </location>
</feature>
<evidence type="ECO:0000256" key="2">
    <source>
        <dbReference type="ARBA" id="ARBA00022448"/>
    </source>
</evidence>
<feature type="transmembrane region" description="Helical" evidence="9">
    <location>
        <begin position="364"/>
        <end position="383"/>
    </location>
</feature>
<dbReference type="GO" id="GO:0043952">
    <property type="term" value="P:protein transport by the Sec complex"/>
    <property type="evidence" value="ECO:0007669"/>
    <property type="project" value="UniProtKB-UniRule"/>
</dbReference>
<dbReference type="Pfam" id="PF21760">
    <property type="entry name" value="SecD_1st"/>
    <property type="match status" value="1"/>
</dbReference>
<dbReference type="GO" id="GO:0006605">
    <property type="term" value="P:protein targeting"/>
    <property type="evidence" value="ECO:0007669"/>
    <property type="project" value="UniProtKB-UniRule"/>
</dbReference>
<dbReference type="RefSeq" id="WP_011241621.1">
    <property type="nucleotide sequence ID" value="NC_017262.1"/>
</dbReference>
<dbReference type="PANTHER" id="PTHR30081:SF1">
    <property type="entry name" value="PROTEIN TRANSLOCASE SUBUNIT SECD"/>
    <property type="match status" value="1"/>
</dbReference>
<evidence type="ECO:0000313" key="14">
    <source>
        <dbReference type="Proteomes" id="UP000001494"/>
    </source>
</evidence>
<dbReference type="FunFam" id="1.20.1640.10:FF:000004">
    <property type="entry name" value="Protein translocase subunit SecD"/>
    <property type="match status" value="1"/>
</dbReference>
<dbReference type="InterPro" id="IPR054384">
    <property type="entry name" value="SecDF_P1_head"/>
</dbReference>
<dbReference type="OrthoDB" id="9805019at2"/>
<dbReference type="Gene3D" id="1.20.1640.10">
    <property type="entry name" value="Multidrug efflux transporter AcrB transmembrane domain"/>
    <property type="match status" value="1"/>
</dbReference>
<feature type="transmembrane region" description="Helical" evidence="9">
    <location>
        <begin position="492"/>
        <end position="518"/>
    </location>
</feature>
<feature type="domain" description="Protein translocase subunit SecDF P1" evidence="11">
    <location>
        <begin position="159"/>
        <end position="218"/>
    </location>
</feature>
<evidence type="ECO:0000256" key="3">
    <source>
        <dbReference type="ARBA" id="ARBA00022475"/>
    </source>
</evidence>
<evidence type="ECO:0000256" key="7">
    <source>
        <dbReference type="ARBA" id="ARBA00023010"/>
    </source>
</evidence>
<sequence>MLDFPRWKIWSIILVLVLGVFLAIPSLLPSNLDQKFGLGALPRINFGLDLSGGSHILLEADTADVAHQRIVTMEEMVRSQISRAQPAITIGDMSADNDQLSFMVRDNHQLDSAVEAVRTLTNGIGATGQRDWDVRVVDGNRIVMRPTKAGIQSFVNQAMEGATEVVRKRIDSLGTREPIIIRQGSDRIVVQVPGLQNPSALKALIGKTAKLEFKLVDDSVKSADLAQGKVPIGTQVMIAQSGQPVAVQRRAIVTGVDLVHADQTMDQNSLPAVSISFNADGGRRFAEVTQKNPGKRFAIILDNVILSAPSINEPILGGSAIITGSFTIDSANQMAIALRSGSLPVALKVVEERTVGPGLGADSIRAGTLACSIAIVAIVIFMISVYGRFGIYASSAVILNLFLILAVMAVLGATLTLPGIAGLVLTIGAAVDANVLINERIREEIGRGRTPVHAVDMGYKEASRTIFDANVTHAISALIMICFGSGPVKGFAVVLLIGIITSVFTAVTFTRMLVALYLRRRPAKLTI</sequence>
<dbReference type="NCBIfam" id="TIGR00916">
    <property type="entry name" value="2A0604s01"/>
    <property type="match status" value="1"/>
</dbReference>
<accession>A0A0H3G345</accession>
<keyword evidence="3 9" id="KW-1003">Cell membrane</keyword>
<keyword evidence="8 9" id="KW-0472">Membrane</keyword>
<dbReference type="HAMAP" id="MF_01463_B">
    <property type="entry name" value="SecD_B"/>
    <property type="match status" value="1"/>
</dbReference>
<keyword evidence="7 9" id="KW-0811">Translocation</keyword>
<dbReference type="PANTHER" id="PTHR30081">
    <property type="entry name" value="PROTEIN-EXPORT MEMBRANE PROTEIN SEC"/>
    <property type="match status" value="1"/>
</dbReference>
<evidence type="ECO:0000256" key="5">
    <source>
        <dbReference type="ARBA" id="ARBA00022927"/>
    </source>
</evidence>
<evidence type="ECO:0000256" key="8">
    <source>
        <dbReference type="ARBA" id="ARBA00023136"/>
    </source>
</evidence>
<dbReference type="Pfam" id="PF22599">
    <property type="entry name" value="SecDF_P1_head"/>
    <property type="match status" value="1"/>
</dbReference>
<dbReference type="InterPro" id="IPR005791">
    <property type="entry name" value="SecD"/>
</dbReference>
<dbReference type="Gene3D" id="3.30.70.3400">
    <property type="match status" value="1"/>
</dbReference>
<keyword evidence="2 9" id="KW-0813">Transport</keyword>
<dbReference type="InterPro" id="IPR022646">
    <property type="entry name" value="SecD/SecF_CS"/>
</dbReference>
<name>A0A0H3G345_ZYMMA</name>
<reference evidence="13 14" key="1">
    <citation type="journal article" date="2011" name="J. Bacteriol.">
        <title>Genome sequence of the ethanol-producing Zymomonas mobilis subsp. mobilis lectotype strain ATCC 10988.</title>
        <authorList>
            <person name="Pappas K.M."/>
            <person name="Kouvelis V.N."/>
            <person name="Saunders E."/>
            <person name="Brettin T.S."/>
            <person name="Bruce D."/>
            <person name="Detter C."/>
            <person name="Balakireva M."/>
            <person name="Han C.S."/>
            <person name="Savvakis G."/>
            <person name="Kyrpides N.C."/>
            <person name="Typas M.A."/>
        </authorList>
    </citation>
    <scope>NUCLEOTIDE SEQUENCE [LARGE SCALE GENOMIC DNA]</scope>
    <source>
        <strain evidence="14">ATCC 10988 / DSM 424 / CCUG 17860 / LMG 404 / NCIMB 8938 / NRRL B-806 / ZM1</strain>
    </source>
</reference>
<dbReference type="GO" id="GO:0015450">
    <property type="term" value="F:protein-transporting ATPase activity"/>
    <property type="evidence" value="ECO:0007669"/>
    <property type="project" value="InterPro"/>
</dbReference>
<dbReference type="HOGENOM" id="CLU_007894_4_3_5"/>
<evidence type="ECO:0000259" key="12">
    <source>
        <dbReference type="Pfam" id="PF22599"/>
    </source>
</evidence>
<comment type="similarity">
    <text evidence="9">Belongs to the SecD/SecF family. SecD subfamily.</text>
</comment>
<comment type="subunit">
    <text evidence="9">Forms a complex with SecF. Part of the essential Sec protein translocation apparatus which comprises SecA, SecYEG and auxiliary proteins SecDF-YajC and YidC.</text>
</comment>
<dbReference type="KEGG" id="zmm:Zmob_1273"/>
<dbReference type="InterPro" id="IPR055344">
    <property type="entry name" value="SecD_SecF_C_bact"/>
</dbReference>
<dbReference type="NCBIfam" id="TIGR01129">
    <property type="entry name" value="secD"/>
    <property type="match status" value="1"/>
</dbReference>
<dbReference type="Proteomes" id="UP000001494">
    <property type="component" value="Chromosome"/>
</dbReference>
<comment type="function">
    <text evidence="9">Part of the Sec protein translocase complex. Interacts with the SecYEG preprotein conducting channel. SecDF uses the proton motive force (PMF) to complete protein translocation after the ATP-dependent function of SecA.</text>
</comment>
<dbReference type="InterPro" id="IPR048634">
    <property type="entry name" value="SecD_SecF_C"/>
</dbReference>
<dbReference type="Pfam" id="PF02355">
    <property type="entry name" value="SecD_SecF_C"/>
    <property type="match status" value="1"/>
</dbReference>
<evidence type="ECO:0000256" key="4">
    <source>
        <dbReference type="ARBA" id="ARBA00022692"/>
    </source>
</evidence>
<evidence type="ECO:0000256" key="6">
    <source>
        <dbReference type="ARBA" id="ARBA00022989"/>
    </source>
</evidence>
<evidence type="ECO:0000313" key="13">
    <source>
        <dbReference type="EMBL" id="AEH63099.1"/>
    </source>
</evidence>
<gene>
    <name evidence="9" type="primary">secD</name>
    <name evidence="13" type="ordered locus">Zmob_1273</name>
</gene>
<evidence type="ECO:0000256" key="9">
    <source>
        <dbReference type="HAMAP-Rule" id="MF_01463"/>
    </source>
</evidence>
<organism evidence="13 14">
    <name type="scientific">Zymomonas mobilis subsp. mobilis (strain ATCC 10988 / DSM 424 / LMG 404 / NCIMB 8938 / NRRL B-806 / ZM1)</name>
    <dbReference type="NCBI Taxonomy" id="555217"/>
    <lineage>
        <taxon>Bacteria</taxon>
        <taxon>Pseudomonadati</taxon>
        <taxon>Pseudomonadota</taxon>
        <taxon>Alphaproteobacteria</taxon>
        <taxon>Sphingomonadales</taxon>
        <taxon>Zymomonadaceae</taxon>
        <taxon>Zymomonas</taxon>
    </lineage>
</organism>
<dbReference type="eggNOG" id="COG0342">
    <property type="taxonomic scope" value="Bacteria"/>
</dbReference>
<dbReference type="InterPro" id="IPR048631">
    <property type="entry name" value="SecD_1st"/>
</dbReference>
<dbReference type="EMBL" id="CP002850">
    <property type="protein sequence ID" value="AEH63099.1"/>
    <property type="molecule type" value="Genomic_DNA"/>
</dbReference>
<feature type="transmembrane region" description="Helical" evidence="9">
    <location>
        <begin position="7"/>
        <end position="28"/>
    </location>
</feature>
<feature type="domain" description="Protein export membrane protein SecD/SecF C-terminal" evidence="10">
    <location>
        <begin position="348"/>
        <end position="517"/>
    </location>
</feature>
<dbReference type="GO" id="GO:0065002">
    <property type="term" value="P:intracellular protein transmembrane transport"/>
    <property type="evidence" value="ECO:0007669"/>
    <property type="project" value="UniProtKB-UniRule"/>
</dbReference>
<evidence type="ECO:0000259" key="10">
    <source>
        <dbReference type="Pfam" id="PF02355"/>
    </source>
</evidence>
<keyword evidence="6 9" id="KW-1133">Transmembrane helix</keyword>
<feature type="transmembrane region" description="Helical" evidence="9">
    <location>
        <begin position="417"/>
        <end position="437"/>
    </location>
</feature>
<comment type="subcellular location">
    <subcellularLocation>
        <location evidence="9">Cell inner membrane</location>
        <topology evidence="9">Multi-pass membrane protein</topology>
    </subcellularLocation>
    <subcellularLocation>
        <location evidence="1">Cell membrane</location>
        <topology evidence="1">Multi-pass membrane protein</topology>
    </subcellularLocation>
</comment>
<evidence type="ECO:0000256" key="1">
    <source>
        <dbReference type="ARBA" id="ARBA00004651"/>
    </source>
</evidence>
<feature type="domain" description="SecDF P1 head subdomain" evidence="12">
    <location>
        <begin position="240"/>
        <end position="345"/>
    </location>
</feature>
<evidence type="ECO:0000259" key="11">
    <source>
        <dbReference type="Pfam" id="PF21760"/>
    </source>
</evidence>
<keyword evidence="9" id="KW-0997">Cell inner membrane</keyword>
<dbReference type="InterPro" id="IPR022813">
    <property type="entry name" value="SecD/SecF_arch_bac"/>
</dbReference>
<keyword evidence="4 9" id="KW-0812">Transmembrane</keyword>
<dbReference type="AlphaFoldDB" id="A0A0H3G345"/>